<evidence type="ECO:0000313" key="26">
    <source>
        <dbReference type="EMBL" id="EBY9237626.1"/>
    </source>
</evidence>
<evidence type="ECO:0000313" key="72">
    <source>
        <dbReference type="EMBL" id="EDF3873870.1"/>
    </source>
</evidence>
<evidence type="ECO:0000313" key="28">
    <source>
        <dbReference type="EMBL" id="EBZ3305690.1"/>
    </source>
</evidence>
<dbReference type="EMBL" id="AAKLFR010000019">
    <property type="protein sequence ID" value="ECS9492358.1"/>
    <property type="molecule type" value="Genomic_DNA"/>
</dbReference>
<evidence type="ECO:0000313" key="56">
    <source>
        <dbReference type="EMBL" id="ECV0336886.1"/>
    </source>
</evidence>
<dbReference type="EMBL" id="AAMFMM010000021">
    <property type="protein sequence ID" value="EDG8351614.1"/>
    <property type="molecule type" value="Genomic_DNA"/>
</dbReference>
<dbReference type="EMBL" id="AAKQXS010000013">
    <property type="protein sequence ID" value="ECU7502631.1"/>
    <property type="molecule type" value="Genomic_DNA"/>
</dbReference>
<evidence type="ECO:0000313" key="46">
    <source>
        <dbReference type="EMBL" id="ECT6384691.1"/>
    </source>
</evidence>
<evidence type="ECO:0000313" key="89">
    <source>
        <dbReference type="Proteomes" id="UP000322839"/>
    </source>
</evidence>
<dbReference type="RefSeq" id="WP_001519496.1">
    <property type="nucleotide sequence ID" value="NZ_CP051346.1"/>
</dbReference>
<dbReference type="EMBL" id="AAKLTE010000010">
    <property type="protein sequence ID" value="ECT1149030.1"/>
    <property type="molecule type" value="Genomic_DNA"/>
</dbReference>
<dbReference type="EMBL" id="AAHQMV010000018">
    <property type="protein sequence ID" value="EBZ2433584.1"/>
    <property type="molecule type" value="Genomic_DNA"/>
</dbReference>
<dbReference type="EMBL" id="AAGHPP010000091">
    <property type="protein sequence ID" value="EBO1575686.1"/>
    <property type="molecule type" value="Genomic_DNA"/>
</dbReference>
<evidence type="ECO:0000313" key="22">
    <source>
        <dbReference type="EMBL" id="EBO8342230.1"/>
    </source>
</evidence>
<comment type="similarity">
    <text evidence="3">Belongs to the C-glycoside deglycosidase beta subunit family.</text>
</comment>
<evidence type="ECO:0000313" key="85">
    <source>
        <dbReference type="EMBL" id="EDI4078364.1"/>
    </source>
</evidence>
<accession>A0A3V9S960</accession>
<evidence type="ECO:0000313" key="8">
    <source>
        <dbReference type="EMBL" id="EBM8421961.1"/>
    </source>
</evidence>
<dbReference type="EMBL" id="AAMFMX010000022">
    <property type="protein sequence ID" value="EDG8425048.1"/>
    <property type="molecule type" value="Genomic_DNA"/>
</dbReference>
<evidence type="ECO:0000313" key="31">
    <source>
        <dbReference type="EMBL" id="ECA4916262.1"/>
    </source>
</evidence>
<dbReference type="EMBL" id="AAKNQD010000136">
    <property type="protein sequence ID" value="ECT7071197.1"/>
    <property type="molecule type" value="Genomic_DNA"/>
</dbReference>
<dbReference type="EMBL" id="AAMLTI010000020">
    <property type="protein sequence ID" value="EDI6914606.1"/>
    <property type="molecule type" value="Genomic_DNA"/>
</dbReference>
<organism evidence="59">
    <name type="scientific">Salmonella enterica subsp. enterica serovar Kentucky</name>
    <dbReference type="NCBI Taxonomy" id="192955"/>
    <lineage>
        <taxon>Bacteria</taxon>
        <taxon>Pseudomonadati</taxon>
        <taxon>Pseudomonadota</taxon>
        <taxon>Gammaproteobacteria</taxon>
        <taxon>Enterobacterales</taxon>
        <taxon>Enterobacteriaceae</taxon>
        <taxon>Salmonella</taxon>
    </lineage>
</organism>
<evidence type="ECO:0000313" key="43">
    <source>
        <dbReference type="EMBL" id="ECT1149030.1"/>
    </source>
</evidence>
<dbReference type="EMBL" id="AAKTLY010000076">
    <property type="protein sequence ID" value="ECV5199022.1"/>
    <property type="molecule type" value="Genomic_DNA"/>
</dbReference>
<reference evidence="66" key="2">
    <citation type="submission" date="2018-07" db="EMBL/GenBank/DDBJ databases">
        <authorList>
            <consortium name="PulseNet: The National Subtyping Network for Foodborne Disease Surveillance"/>
            <person name="Tarr C.L."/>
            <person name="Trees E."/>
            <person name="Katz L.S."/>
            <person name="Carleton-Romer H.A."/>
            <person name="Stroika S."/>
            <person name="Kucerova Z."/>
            <person name="Roache K.F."/>
            <person name="Sabol A.L."/>
            <person name="Besser J."/>
            <person name="Gerner-Smidt P."/>
        </authorList>
    </citation>
    <scope>NUCLEOTIDE SEQUENCE</scope>
    <source>
        <strain evidence="66">PNUSAS000719</strain>
        <strain evidence="80">PNUSAS013139</strain>
    </source>
</reference>
<dbReference type="EMBL" id="AAGHTB010000018">
    <property type="protein sequence ID" value="EBO2050319.1"/>
    <property type="molecule type" value="Genomic_DNA"/>
</dbReference>
<dbReference type="EMBL" id="AAMKTN010000018">
    <property type="protein sequence ID" value="EDI3729457.1"/>
    <property type="molecule type" value="Genomic_DNA"/>
</dbReference>
<evidence type="ECO:0000313" key="77">
    <source>
        <dbReference type="EMBL" id="EDG8425048.1"/>
    </source>
</evidence>
<evidence type="ECO:0000313" key="66">
    <source>
        <dbReference type="EMBL" id="ECW9637571.1"/>
    </source>
</evidence>
<dbReference type="EMBL" id="AAGEHN010000035">
    <property type="protein sequence ID" value="EBM9689272.1"/>
    <property type="molecule type" value="Genomic_DNA"/>
</dbReference>
<evidence type="ECO:0000313" key="10">
    <source>
        <dbReference type="EMBL" id="EBM9689272.1"/>
    </source>
</evidence>
<dbReference type="EMBL" id="AAKRWR010000088">
    <property type="protein sequence ID" value="ECV4440698.1"/>
    <property type="molecule type" value="Genomic_DNA"/>
</dbReference>
<dbReference type="AlphaFoldDB" id="A0A3V9S960"/>
<dbReference type="EMBL" id="AAHULV010000021">
    <property type="protein sequence ID" value="ECA4916262.1"/>
    <property type="molecule type" value="Genomic_DNA"/>
</dbReference>
<dbReference type="EMBL" id="AAKQYR010000018">
    <property type="protein sequence ID" value="ECU7623043.1"/>
    <property type="molecule type" value="Genomic_DNA"/>
</dbReference>
<dbReference type="Proteomes" id="UP000839714">
    <property type="component" value="Unassembled WGS sequence"/>
</dbReference>
<dbReference type="EMBL" id="AAKPQU010000086">
    <property type="protein sequence ID" value="ECU3471698.1"/>
    <property type="molecule type" value="Genomic_DNA"/>
</dbReference>
<dbReference type="EMBL" id="AAGDUG010000140">
    <property type="protein sequence ID" value="EBM8104882.1"/>
    <property type="molecule type" value="Genomic_DNA"/>
</dbReference>
<dbReference type="EMBL" id="AALOWW010000035">
    <property type="protein sequence ID" value="EDB8563558.1"/>
    <property type="molecule type" value="Genomic_DNA"/>
</dbReference>
<evidence type="ECO:0000313" key="41">
    <source>
        <dbReference type="EMBL" id="ECS9492358.1"/>
    </source>
</evidence>
<evidence type="ECO:0000313" key="74">
    <source>
        <dbReference type="EMBL" id="EDG6698504.1"/>
    </source>
</evidence>
<evidence type="ECO:0000313" key="63">
    <source>
        <dbReference type="EMBL" id="ECV5199022.1"/>
    </source>
</evidence>
<dbReference type="EMBL" id="AALNXO010000166">
    <property type="protein sequence ID" value="EDB5656412.1"/>
    <property type="molecule type" value="Genomic_DNA"/>
</dbReference>
<dbReference type="EMBL" id="AAGHMS010000130">
    <property type="protein sequence ID" value="EBO1205991.1"/>
    <property type="molecule type" value="Genomic_DNA"/>
</dbReference>
<evidence type="ECO:0000313" key="49">
    <source>
        <dbReference type="EMBL" id="ECU0320451.1"/>
    </source>
</evidence>
<dbReference type="EMBL" id="AAKTJV010000068">
    <property type="protein sequence ID" value="ECV4832182.1"/>
    <property type="molecule type" value="Genomic_DNA"/>
</dbReference>
<dbReference type="EMBL" id="AAGHXH010000021">
    <property type="protein sequence ID" value="EBO2494618.1"/>
    <property type="molecule type" value="Genomic_DNA"/>
</dbReference>
<evidence type="ECO:0000313" key="19">
    <source>
        <dbReference type="EMBL" id="EBO2528213.1"/>
    </source>
</evidence>
<dbReference type="EMBL" id="AAHYAO010000078">
    <property type="protein sequence ID" value="ECB5818007.1"/>
    <property type="molecule type" value="Genomic_DNA"/>
</dbReference>
<dbReference type="Proteomes" id="UP000322839">
    <property type="component" value="Unassembled WGS sequence"/>
</dbReference>
<dbReference type="EMBL" id="AAKSBM010000178">
    <property type="protein sequence ID" value="ECV3410048.1"/>
    <property type="molecule type" value="Genomic_DNA"/>
</dbReference>
<comment type="caution">
    <text evidence="59">The sequence shown here is derived from an EMBL/GenBank/DDBJ whole genome shotgun (WGS) entry which is preliminary data.</text>
</comment>
<dbReference type="EMBL" id="AAKRLS010000016">
    <property type="protein sequence ID" value="ECU9199363.1"/>
    <property type="molecule type" value="Genomic_DNA"/>
</dbReference>
<dbReference type="EMBL" id="AAKSVH010000018">
    <property type="protein sequence ID" value="ECV0621822.1"/>
    <property type="molecule type" value="Genomic_DNA"/>
</dbReference>
<dbReference type="EMBL" id="AAKOWS010000067">
    <property type="protein sequence ID" value="ECU1025531.1"/>
    <property type="molecule type" value="Genomic_DNA"/>
</dbReference>
<evidence type="ECO:0000313" key="38">
    <source>
        <dbReference type="EMBL" id="ECS2989591.1"/>
    </source>
</evidence>
<evidence type="ECO:0000313" key="23">
    <source>
        <dbReference type="EMBL" id="EBV9904832.1"/>
    </source>
</evidence>
<dbReference type="EMBL" id="AAKOQU010000020">
    <property type="protein sequence ID" value="ECU0320451.1"/>
    <property type="molecule type" value="Genomic_DNA"/>
</dbReference>
<dbReference type="EMBL" id="AAMHPQ010000025">
    <property type="protein sequence ID" value="EDH4308061.1"/>
    <property type="molecule type" value="Genomic_DNA"/>
</dbReference>
<reference evidence="88" key="5">
    <citation type="submission" date="2019-03" db="EMBL/GenBank/DDBJ databases">
        <authorList>
            <person name="Levent G."/>
            <person name="Schlochtermeier A."/>
            <person name="Ives S.E."/>
            <person name="Norman K.N."/>
            <person name="Lawhon S.D."/>
            <person name="Loneragan G.H."/>
            <person name="Anderson R.C."/>
            <person name="Scott H.M."/>
        </authorList>
    </citation>
    <scope>NUCLEOTIDE SEQUENCE</scope>
    <source>
        <strain evidence="88">ME2L-19-11</strain>
    </source>
</reference>
<evidence type="ECO:0000313" key="27">
    <source>
        <dbReference type="EMBL" id="EBZ2433584.1"/>
    </source>
</evidence>
<evidence type="ECO:0000313" key="45">
    <source>
        <dbReference type="EMBL" id="ECT1900999.1"/>
    </source>
</evidence>
<dbReference type="EMBL" id="AAKSVW010000061">
    <property type="protein sequence ID" value="ECV0336886.1"/>
    <property type="molecule type" value="Genomic_DNA"/>
</dbReference>
<dbReference type="EMBL" id="AAHQUD010000014">
    <property type="protein sequence ID" value="EBZ3305690.1"/>
    <property type="molecule type" value="Genomic_DNA"/>
</dbReference>
<evidence type="ECO:0000313" key="14">
    <source>
        <dbReference type="EMBL" id="EBO1575686.1"/>
    </source>
</evidence>
<evidence type="ECO:0000313" key="88">
    <source>
        <dbReference type="EMBL" id="KAA8312320.1"/>
    </source>
</evidence>
<evidence type="ECO:0000313" key="54">
    <source>
        <dbReference type="EMBL" id="ECU7623043.1"/>
    </source>
</evidence>
<evidence type="ECO:0000313" key="47">
    <source>
        <dbReference type="EMBL" id="ECT7071197.1"/>
    </source>
</evidence>
<dbReference type="EMBL" id="AAMEYE010000014">
    <property type="protein sequence ID" value="EDG6698504.1"/>
    <property type="molecule type" value="Genomic_DNA"/>
</dbReference>
<gene>
    <name evidence="46" type="ORF">A3179_19940</name>
    <name evidence="38" type="ORF">A3Y30_15845</name>
    <name evidence="39" type="ORF">A3Z70_23145</name>
    <name evidence="40" type="ORF">A9T32_10480</name>
    <name evidence="53" type="ORF">A9T44_19255</name>
    <name evidence="54" type="ORF">A9T50_16320</name>
    <name evidence="47" type="ORF">A9W12_23600</name>
    <name evidence="68" type="ORF">A9W30_23370</name>
    <name evidence="42" type="ORF">ACY89_24395</name>
    <name evidence="65" type="ORF">AKH67_19855</name>
    <name evidence="11" type="ORF">ALX47_19015</name>
    <name evidence="66" type="ORF">ALZ48_20445</name>
    <name evidence="37" type="ORF">APO12_24025</name>
    <name evidence="12" type="ORF">ASH16_22870</name>
    <name evidence="23" type="ORF">AUA60_13310</name>
    <name evidence="24" type="ORF">AUB25_18175</name>
    <name evidence="67" type="ORF">AYO62_23535</name>
    <name evidence="72" type="ORF">B0D29_17105</name>
    <name evidence="73" type="ORF">B6C64_24490</name>
    <name evidence="74" type="ORF">B8184_14420</name>
    <name evidence="75" type="ORF">B9R05_23380</name>
    <name evidence="69" type="ORF">BCO88_23905</name>
    <name evidence="70" type="ORF">BCP44_23890</name>
    <name evidence="25" type="ORF">BGH80_18640</name>
    <name evidence="71" type="ORF">BH531_16260</name>
    <name evidence="49" type="ORF">C6752_18580</name>
    <name evidence="76" type="ORF">CAH52_18285</name>
    <name evidence="77" type="ORF">CAH86_18780</name>
    <name evidence="79" type="ORF">CB071_19805</name>
    <name evidence="78" type="ORF">CBQ06_20820</name>
    <name evidence="80" type="ORF">CBZ91_17540</name>
    <name evidence="81" type="ORF">CCH07_20600</name>
    <name evidence="82" type="ORF">CCW64_22345</name>
    <name evidence="83" type="ORF">CDJ86_17610</name>
    <name evidence="86" type="ORF">CE351_18415</name>
    <name evidence="84" type="ORF">CEB89_13750</name>
    <name evidence="48" type="ORF">CEB92_25565</name>
    <name evidence="85" type="ORF">CED36_23755</name>
    <name evidence="87" type="ORF">CFL54_15810</name>
    <name evidence="55" type="ORF">CIR65_18700</name>
    <name evidence="58" type="ORF">D1343_11795</name>
    <name evidence="63" type="ORF">D3156_25485</name>
    <name evidence="56" type="ORF">D3E07_24745</name>
    <name evidence="57" type="ORF">D3I79_24875</name>
    <name evidence="13" type="ORF">D6J12_24145</name>
    <name evidence="26" type="ORF">D6Y68_24930</name>
    <name evidence="27" type="ORF">D9A38_18735</name>
    <name evidence="28" type="ORF">D9U58_18560</name>
    <name evidence="64" type="ORF">DKO31_24455</name>
    <name evidence="41" type="ORF">DM626_16380</name>
    <name evidence="50" type="ORF">DM640_24230</name>
    <name evidence="61" type="ORF">DML56_24450</name>
    <name evidence="60" type="ORF">DN913_24760</name>
    <name evidence="62" type="ORF">DN953_25130</name>
    <name evidence="59" type="ORF">DOQ15_24150</name>
    <name evidence="51" type="ORF">DT111_24505</name>
    <name evidence="43" type="ORF">DTE28_07610</name>
    <name evidence="44" type="ORF">DVE68_24300</name>
    <name evidence="45" type="ORF">DXS28_24805</name>
    <name evidence="52" type="ORF">DYO51_24505</name>
    <name evidence="36" type="ORF">E2A04_18265</name>
    <name evidence="7" type="ORF">E2K49_15480</name>
    <name evidence="16" type="ORF">E2K50_12125</name>
    <name evidence="17" type="ORF">E3B48_14540</name>
    <name evidence="88" type="ORF">E4679_20825</name>
    <name evidence="8" type="ORF">E4J19_16025</name>
    <name evidence="22" type="ORF">EA075_23160</name>
    <name evidence="14" type="ORF">EIC51_24130</name>
    <name evidence="29" type="ORF">EID80_24050</name>
    <name evidence="31" type="ORF">ELM42_15730</name>
    <name evidence="30" type="ORF">ELO16_19485</name>
    <name evidence="15" type="ORF">EOV29_22725</name>
    <name evidence="32" type="ORF">EQ864_10420</name>
    <name evidence="33" type="ORF">ER558_23590</name>
    <name evidence="34" type="ORF">ESI84_17530</name>
    <name evidence="6" type="ORF">EYU37_21930</name>
    <name evidence="35" type="ORF">EZK82_24280</name>
    <name evidence="9" type="ORF">FA713_15510</name>
    <name evidence="18" type="ORF">FA719_17515</name>
    <name evidence="19" type="ORF">FBD64_24030</name>
    <name evidence="20" type="ORF">FDQ73_11780</name>
    <name evidence="10" type="ORF">GL28_23370</name>
    <name evidence="21" type="ORF">JF21_21070</name>
</gene>
<dbReference type="EMBL" id="AAKYEZ010000017">
    <property type="protein sequence ID" value="ECW9637571.1"/>
    <property type="molecule type" value="Genomic_DNA"/>
</dbReference>
<evidence type="ECO:0000313" key="21">
    <source>
        <dbReference type="EMBL" id="EBO2913517.1"/>
    </source>
</evidence>
<dbReference type="EMBL" id="AAGDWY010000017">
    <property type="protein sequence ID" value="EBM8421961.1"/>
    <property type="molecule type" value="Genomic_DNA"/>
</dbReference>
<dbReference type="EMBL" id="AAHSYX010000073">
    <property type="protein sequence ID" value="ECA0090911.1"/>
    <property type="molecule type" value="Genomic_DNA"/>
</dbReference>
<dbReference type="EMBL" id="AAGHXO010000125">
    <property type="protein sequence ID" value="EBO2528213.1"/>
    <property type="molecule type" value="Genomic_DNA"/>
</dbReference>
<evidence type="ECO:0000313" key="35">
    <source>
        <dbReference type="EMBL" id="ECB5818007.1"/>
    </source>
</evidence>
<dbReference type="EMBL" id="AAGFNW010000044">
    <property type="protein sequence ID" value="EBN3585782.1"/>
    <property type="molecule type" value="Genomic_DNA"/>
</dbReference>
<evidence type="ECO:0000313" key="68">
    <source>
        <dbReference type="EMBL" id="EDB5656412.1"/>
    </source>
</evidence>
<dbReference type="EMBL" id="AAHHJF010000016">
    <property type="protein sequence ID" value="EBW5969381.1"/>
    <property type="molecule type" value="Genomic_DNA"/>
</dbReference>
<dbReference type="EMBL" id="AAKOFV010000078">
    <property type="protein sequence ID" value="ECT8993771.1"/>
    <property type="molecule type" value="Genomic_DNA"/>
</dbReference>
<evidence type="ECO:0000256" key="3">
    <source>
        <dbReference type="ARBA" id="ARBA00046336"/>
    </source>
</evidence>
<dbReference type="EMBL" id="AAHVUF010000070">
    <property type="protein sequence ID" value="ECA8833746.1"/>
    <property type="molecule type" value="Genomic_DNA"/>
</dbReference>
<evidence type="ECO:0000313" key="33">
    <source>
        <dbReference type="EMBL" id="ECA8833746.1"/>
    </source>
</evidence>
<evidence type="ECO:0000313" key="18">
    <source>
        <dbReference type="EMBL" id="EBO2494618.1"/>
    </source>
</evidence>
<evidence type="ECO:0000313" key="9">
    <source>
        <dbReference type="EMBL" id="EBM8870139.1"/>
    </source>
</evidence>
<dbReference type="EMBL" id="AAMKKX010000015">
    <property type="protein sequence ID" value="EDI2827018.1"/>
    <property type="molecule type" value="Genomic_DNA"/>
</dbReference>
<dbReference type="EMBL" id="AAKLZF010000108">
    <property type="protein sequence ID" value="ECT1900999.1"/>
    <property type="molecule type" value="Genomic_DNA"/>
</dbReference>
<evidence type="ECO:0000313" key="76">
    <source>
        <dbReference type="EMBL" id="EDG8351614.1"/>
    </source>
</evidence>
<dbReference type="EMBL" id="AAMCZO010000082">
    <property type="protein sequence ID" value="EDG1032642.1"/>
    <property type="molecule type" value="Genomic_DNA"/>
</dbReference>
<dbReference type="EMBL" id="AALKSI010000041">
    <property type="protein sequence ID" value="EDA6269911.1"/>
    <property type="molecule type" value="Genomic_DNA"/>
</dbReference>
<dbReference type="EMBL" id="AAGHZM010000017">
    <property type="protein sequence ID" value="EBO2756217.1"/>
    <property type="molecule type" value="Genomic_DNA"/>
</dbReference>
<evidence type="ECO:0000313" key="51">
    <source>
        <dbReference type="EMBL" id="ECU2528779.1"/>
    </source>
</evidence>
<dbReference type="EMBL" id="AAKJTW010000013">
    <property type="protein sequence ID" value="ECS4924235.1"/>
    <property type="molecule type" value="Genomic_DNA"/>
</dbReference>
<dbReference type="EMBL" id="AAMFEG010000032">
    <property type="protein sequence ID" value="EDG7392430.1"/>
    <property type="molecule type" value="Genomic_DNA"/>
</dbReference>
<dbReference type="EMBL" id="AAGEON010000014">
    <property type="protein sequence ID" value="EBN0512049.1"/>
    <property type="molecule type" value="Genomic_DNA"/>
</dbReference>
<evidence type="ECO:0000313" key="53">
    <source>
        <dbReference type="EMBL" id="ECU7502631.1"/>
    </source>
</evidence>
<evidence type="ECO:0000313" key="29">
    <source>
        <dbReference type="EMBL" id="ECA0090911.1"/>
    </source>
</evidence>
<evidence type="ECO:0000313" key="39">
    <source>
        <dbReference type="EMBL" id="ECS3253436.1"/>
    </source>
</evidence>
<evidence type="ECO:0000313" key="36">
    <source>
        <dbReference type="EMBL" id="ECB8229939.1"/>
    </source>
</evidence>
<evidence type="ECO:0000313" key="40">
    <source>
        <dbReference type="EMBL" id="ECS4924235.1"/>
    </source>
</evidence>
<evidence type="ECO:0000313" key="81">
    <source>
        <dbReference type="EMBL" id="EDH7971813.1"/>
    </source>
</evidence>
<evidence type="ECO:0000313" key="34">
    <source>
        <dbReference type="EMBL" id="ECA8957971.1"/>
    </source>
</evidence>
<evidence type="ECO:0000256" key="1">
    <source>
        <dbReference type="ARBA" id="ARBA00023239"/>
    </source>
</evidence>
<dbReference type="EMBL" id="AAHGZJ010000013">
    <property type="protein sequence ID" value="EBV9904832.1"/>
    <property type="molecule type" value="Genomic_DNA"/>
</dbReference>
<reference evidence="36" key="4">
    <citation type="submission" date="2019-03" db="EMBL/GenBank/DDBJ databases">
        <authorList>
            <consortium name="NARMS: The National Antimicrobial Resistance Monitoring System"/>
        </authorList>
    </citation>
    <scope>NUCLEOTIDE SEQUENCE</scope>
    <source>
        <strain evidence="52">CVM N17S1400</strain>
        <strain evidence="40">CVM N32749</strain>
        <strain evidence="53">CVM N32765</strain>
        <strain evidence="54">CVM N32771</strain>
        <strain evidence="47">CVM N41920</strain>
        <strain evidence="68">CVM N42332</strain>
        <strain evidence="37">CVM N54726</strain>
        <strain evidence="69">CVM N56557</strain>
        <strain evidence="39">CVM N57292F</strain>
        <strain evidence="46">CVM N57958F</strain>
        <strain evidence="38">CVM N58008</strain>
        <strain evidence="70">CVM N58670</strain>
        <strain evidence="71">CVM N62967</strain>
        <strain evidence="49">FSIS11808073</strain>
        <strain evidence="57">FSIS11813416</strain>
        <strain evidence="26">FSIS11814102</strain>
        <strain evidence="31">FSIS11816699</strain>
        <strain evidence="36">FSIS11918308</strain>
        <strain evidence="67">FSIS1505221</strain>
        <strain evidence="73">FSIS1710719</strain>
    </source>
</reference>
<dbReference type="Pfam" id="PF19906">
    <property type="entry name" value="CGDB"/>
    <property type="match status" value="1"/>
</dbReference>
<evidence type="ECO:0000313" key="57">
    <source>
        <dbReference type="EMBL" id="ECV0374642.1"/>
    </source>
</evidence>
<evidence type="ECO:0000313" key="12">
    <source>
        <dbReference type="EMBL" id="EBN3585782.1"/>
    </source>
</evidence>
<evidence type="ECO:0000313" key="86">
    <source>
        <dbReference type="EMBL" id="EDI5306224.1"/>
    </source>
</evidence>
<proteinExistence type="inferred from homology"/>
<dbReference type="EMBL" id="AALOUC010000103">
    <property type="protein sequence ID" value="EDB8291225.1"/>
    <property type="molecule type" value="Genomic_DNA"/>
</dbReference>
<evidence type="ECO:0000313" key="11">
    <source>
        <dbReference type="EMBL" id="EBN0512049.1"/>
    </source>
</evidence>
<evidence type="ECO:0000313" key="70">
    <source>
        <dbReference type="EMBL" id="EDB8563558.1"/>
    </source>
</evidence>
<evidence type="ECO:0000313" key="61">
    <source>
        <dbReference type="EMBL" id="ECV4440698.1"/>
    </source>
</evidence>
<dbReference type="EMBL" id="AAGHQA010000073">
    <property type="protein sequence ID" value="EBO1634468.1"/>
    <property type="molecule type" value="Genomic_DNA"/>
</dbReference>
<evidence type="ECO:0000313" key="90">
    <source>
        <dbReference type="Proteomes" id="UP000365067"/>
    </source>
</evidence>
<keyword evidence="2" id="KW-0119">Carbohydrate metabolism</keyword>
<dbReference type="Proteomes" id="UP000839719">
    <property type="component" value="Unassembled WGS sequence"/>
</dbReference>
<evidence type="ECO:0000313" key="83">
    <source>
        <dbReference type="EMBL" id="EDI2827018.1"/>
    </source>
</evidence>
<evidence type="ECO:0000313" key="50">
    <source>
        <dbReference type="EMBL" id="ECU1025531.1"/>
    </source>
</evidence>
<evidence type="ECO:0000313" key="13">
    <source>
        <dbReference type="EMBL" id="EBO1205991.1"/>
    </source>
</evidence>
<evidence type="ECO:0000313" key="16">
    <source>
        <dbReference type="EMBL" id="EBO1895668.1"/>
    </source>
</evidence>
<evidence type="ECO:0000313" key="79">
    <source>
        <dbReference type="EMBL" id="EDH5129470.1"/>
    </source>
</evidence>
<evidence type="ECO:0000313" key="24">
    <source>
        <dbReference type="EMBL" id="EBW5969381.1"/>
    </source>
</evidence>
<dbReference type="EMBL" id="AAKLXH010000063">
    <property type="protein sequence ID" value="ECT1657010.1"/>
    <property type="molecule type" value="Genomic_DNA"/>
</dbReference>
<evidence type="ECO:0000313" key="84">
    <source>
        <dbReference type="EMBL" id="EDI3729457.1"/>
    </source>
</evidence>
<evidence type="ECO:0000313" key="25">
    <source>
        <dbReference type="EMBL" id="EBW8725768.1"/>
    </source>
</evidence>
<dbReference type="EMBL" id="AAMKVI010000054">
    <property type="protein sequence ID" value="EDI4078364.1"/>
    <property type="molecule type" value="Genomic_DNA"/>
</dbReference>
<dbReference type="GO" id="GO:0016829">
    <property type="term" value="F:lyase activity"/>
    <property type="evidence" value="ECO:0007669"/>
    <property type="project" value="UniProtKB-KW"/>
</dbReference>
<evidence type="ECO:0000313" key="69">
    <source>
        <dbReference type="EMBL" id="EDB8291225.1"/>
    </source>
</evidence>
<evidence type="ECO:0000313" key="15">
    <source>
        <dbReference type="EMBL" id="EBO1634468.1"/>
    </source>
</evidence>
<evidence type="ECO:0000256" key="2">
    <source>
        <dbReference type="ARBA" id="ARBA00023277"/>
    </source>
</evidence>
<evidence type="ECO:0000313" key="87">
    <source>
        <dbReference type="EMBL" id="EDI6914606.1"/>
    </source>
</evidence>
<dbReference type="Proteomes" id="UP000839723">
    <property type="component" value="Unassembled WGS sequence"/>
</dbReference>
<evidence type="ECO:0000313" key="55">
    <source>
        <dbReference type="EMBL" id="ECU9199363.1"/>
    </source>
</evidence>
<dbReference type="EMBL" id="AAKPJA010000084">
    <property type="protein sequence ID" value="ECU2528779.1"/>
    <property type="molecule type" value="Genomic_DNA"/>
</dbReference>
<dbReference type="EMBL" id="AAHVVF010000015">
    <property type="protein sequence ID" value="ECA8957971.1"/>
    <property type="molecule type" value="Genomic_DNA"/>
</dbReference>
<evidence type="ECO:0000313" key="80">
    <source>
        <dbReference type="EMBL" id="EDH7233502.1"/>
    </source>
</evidence>
<evidence type="ECO:0000313" key="30">
    <source>
        <dbReference type="EMBL" id="ECA4442901.1"/>
    </source>
</evidence>
<dbReference type="EMBL" id="AAKJDK010000020">
    <property type="protein sequence ID" value="ECS2989591.1"/>
    <property type="molecule type" value="Genomic_DNA"/>
</dbReference>
<dbReference type="EMBL" id="AAKLNX010000025">
    <property type="protein sequence ID" value="ECT0511357.1"/>
    <property type="molecule type" value="Genomic_DNA"/>
</dbReference>
<evidence type="ECO:0000313" key="59">
    <source>
        <dbReference type="EMBL" id="ECV3410048.1"/>
    </source>
</evidence>
<dbReference type="EMBL" id="AAKRVG010000115">
    <property type="protein sequence ID" value="ECV5591848.1"/>
    <property type="molecule type" value="Genomic_DNA"/>
</dbReference>
<dbReference type="Proteomes" id="UP000839705">
    <property type="component" value="Unassembled WGS sequence"/>
</dbReference>
<dbReference type="EMBL" id="AAKJFM010000068">
    <property type="protein sequence ID" value="ECS3253436.1"/>
    <property type="molecule type" value="Genomic_DNA"/>
</dbReference>
<dbReference type="EMBL" id="AAMARF010000016">
    <property type="protein sequence ID" value="EDF3873870.1"/>
    <property type="molecule type" value="Genomic_DNA"/>
</dbReference>
<dbReference type="EMBL" id="AAHULA010000012">
    <property type="protein sequence ID" value="ECA4442901.1"/>
    <property type="molecule type" value="Genomic_DNA"/>
</dbReference>
<evidence type="ECO:0000313" key="32">
    <source>
        <dbReference type="EMBL" id="ECA8555569.1"/>
    </source>
</evidence>
<dbReference type="EMBL" id="AAGHSH010000019">
    <property type="protein sequence ID" value="EBO1895668.1"/>
    <property type="molecule type" value="Genomic_DNA"/>
</dbReference>
<evidence type="ECO:0000313" key="42">
    <source>
        <dbReference type="EMBL" id="ECT0511357.1"/>
    </source>
</evidence>
<dbReference type="EMBL" id="AAKIWH010000058">
    <property type="protein sequence ID" value="ECS2132537.1"/>
    <property type="molecule type" value="Genomic_DNA"/>
</dbReference>
<dbReference type="EMBL" id="AAGIAU010000018">
    <property type="protein sequence ID" value="EBO2913517.1"/>
    <property type="molecule type" value="Genomic_DNA"/>
</dbReference>
<dbReference type="EMBL" id="AAGJTV010000073">
    <property type="protein sequence ID" value="EBO8342230.1"/>
    <property type="molecule type" value="Genomic_DNA"/>
</dbReference>
<dbReference type="Proteomes" id="UP000839903">
    <property type="component" value="Unassembled WGS sequence"/>
</dbReference>
<sequence>MFDNYLIRPGSLRNEKVNGEVVGFTLAVRHANYRGCFVSLHNGYYLSIDGVEYPNSVQSFEINGKAPRSYEELSHAVYEHWDYGDDGILHVSHPGGLKPGKHTILFQQSVLAAYGYLPTDEEWVKNPPVPGNGAGSDKTPHIVKFEMIVE</sequence>
<dbReference type="EMBL" id="AAMIVI010000034">
    <property type="protein sequence ID" value="EDH7971813.1"/>
    <property type="molecule type" value="Genomic_DNA"/>
</dbReference>
<feature type="domain" description="C-glycoside deglycosidase beta subunit" evidence="5">
    <location>
        <begin position="2"/>
        <end position="114"/>
    </location>
</feature>
<dbReference type="EMBL" id="AAKNKF010000014">
    <property type="protein sequence ID" value="ECT6384691.1"/>
    <property type="molecule type" value="Genomic_DNA"/>
</dbReference>
<dbReference type="EMBL" id="AAMLHW010000015">
    <property type="protein sequence ID" value="EDI5306224.1"/>
    <property type="molecule type" value="Genomic_DNA"/>
</dbReference>
<dbReference type="EMBL" id="AAMJAQ010000050">
    <property type="protein sequence ID" value="EDH8544350.1"/>
    <property type="molecule type" value="Genomic_DNA"/>
</dbReference>
<reference evidence="59" key="1">
    <citation type="submission" date="2018-06" db="EMBL/GenBank/DDBJ databases">
        <authorList>
            <consortium name="GenomeTrakr network: Whole genome sequencing for foodborne pathogen traceback"/>
        </authorList>
    </citation>
    <scope>NUCLEOTIDE SEQUENCE</scope>
    <source>
        <strain evidence="65">15MN00359</strain>
        <strain evidence="42">CFSAN030068</strain>
        <strain evidence="11">CVM-N15245</strain>
        <strain evidence="23">CVM-N26458</strain>
        <strain evidence="24">CVM-N27249</strain>
        <strain evidence="10">FL-NRM019</strain>
        <strain evidence="14">FSIS11807908</strain>
        <strain evidence="61">FSIS11809753</strain>
        <strain evidence="64">FSIS11809920</strain>
        <strain evidence="50">FSIS11810082</strain>
        <strain evidence="43">FSIS11811492</strain>
        <strain evidence="44">FSIS11811977</strain>
        <strain evidence="45">FSIS11812281</strain>
        <strain evidence="63">FSIS11813790</strain>
        <strain evidence="13">FSIS11814114</strain>
        <strain evidence="22">FSIS11814883</strain>
        <strain evidence="29">FSIS11816006</strain>
        <strain evidence="30">FSIS11816516</strain>
        <strain evidence="34">FSIS11917264</strain>
        <strain evidence="7">FSIS11918347</strain>
        <strain evidence="16">FSIS11918574</strain>
        <strain evidence="17">FSIS11918976</strain>
        <strain evidence="74">FSIS1700275</strain>
        <strain evidence="75">FSIS1700278</strain>
        <strain evidence="77">FSIS1700345</strain>
        <strain evidence="76">FSIS1700407</strain>
        <strain evidence="78">FSIS1700727</strain>
        <strain evidence="79">FSIS1700879</strain>
        <strain evidence="82">FSIS1701118</strain>
        <strain evidence="81">FSIS1701206</strain>
        <strain evidence="83">FSIS1701380</strain>
        <strain evidence="85">FSIS1701544</strain>
        <strain evidence="48">FSIS1701847</strain>
        <strain evidence="84">FSIS1702151</strain>
        <strain evidence="86">FSIS1702153</strain>
        <strain evidence="87">FSIS1702286</strain>
        <strain evidence="55">FSIS1703277</strain>
        <strain evidence="72">FSIS1709877</strain>
        <strain evidence="62">FSIS21821682</strain>
        <strain evidence="41">FSIS21821754</strain>
        <strain evidence="59">FSIS21821883</strain>
        <strain evidence="15">FSIS21823107</strain>
        <strain evidence="6">FSIS21923521</strain>
        <strain evidence="35">FSIS21923565</strain>
        <strain evidence="18">FSIS21924037</strain>
        <strain evidence="9">FSIS21924041</strain>
        <strain evidence="19">FSIS21924118</strain>
        <strain evidence="20">FSIS21924205</strain>
        <strain evidence="60">FSIS31800522</strain>
        <strain evidence="51">FSIS31800719</strain>
        <strain evidence="58">FSIS31800927</strain>
        <strain evidence="56">FSIS31800955</strain>
        <strain evidence="27">FSIS31801101</strain>
        <strain evidence="28">FSIS31801138</strain>
        <strain evidence="32">FSIS31901439</strain>
        <strain evidence="33">FSIS31901449</strain>
        <strain evidence="8">FSIS31901700</strain>
        <strain evidence="25 90">IA-2010122881</strain>
        <strain evidence="12">NY-N19883</strain>
        <strain evidence="21">WAPHL_SAL-A00479</strain>
    </source>
</reference>
<dbReference type="EMBL" id="AALRRQ010000012">
    <property type="protein sequence ID" value="EDC6715996.1"/>
    <property type="molecule type" value="Genomic_DNA"/>
</dbReference>
<evidence type="ECO:0000313" key="60">
    <source>
        <dbReference type="EMBL" id="ECV3653814.1"/>
    </source>
</evidence>
<evidence type="ECO:0000313" key="73">
    <source>
        <dbReference type="EMBL" id="EDG1032642.1"/>
    </source>
</evidence>
<evidence type="ECO:0000313" key="82">
    <source>
        <dbReference type="EMBL" id="EDH8544350.1"/>
    </source>
</evidence>
<name>A0A3V9S960_SALET</name>
<dbReference type="EMBL" id="AAHPLT010000103">
    <property type="protein sequence ID" value="EBY9237626.1"/>
    <property type="molecule type" value="Genomic_DNA"/>
</dbReference>
<evidence type="ECO:0000313" key="67">
    <source>
        <dbReference type="EMBL" id="EDA6269911.1"/>
    </source>
</evidence>
<protein>
    <recommendedName>
        <fullName evidence="4">C-deglycosylation enzyme beta subunit</fullName>
    </recommendedName>
</protein>
<dbReference type="EMBL" id="SQSB01000011">
    <property type="protein sequence ID" value="KAA8312320.1"/>
    <property type="molecule type" value="Genomic_DNA"/>
</dbReference>
<dbReference type="Proteomes" id="UP000839916">
    <property type="component" value="Unassembled WGS sequence"/>
</dbReference>
<evidence type="ECO:0000313" key="37">
    <source>
        <dbReference type="EMBL" id="ECS2132537.1"/>
    </source>
</evidence>
<dbReference type="EMBL" id="AAKSWN010000121">
    <property type="protein sequence ID" value="ECV0374642.1"/>
    <property type="molecule type" value="Genomic_DNA"/>
</dbReference>
<evidence type="ECO:0000313" key="65">
    <source>
        <dbReference type="EMBL" id="ECW6044735.1"/>
    </source>
</evidence>
<evidence type="ECO:0000313" key="75">
    <source>
        <dbReference type="EMBL" id="EDG7392430.1"/>
    </source>
</evidence>
<evidence type="ECO:0000313" key="62">
    <source>
        <dbReference type="EMBL" id="ECV4832182.1"/>
    </source>
</evidence>
<dbReference type="EMBL" id="AAKSAY010000055">
    <property type="protein sequence ID" value="ECV3653814.1"/>
    <property type="molecule type" value="Genomic_DNA"/>
</dbReference>
<reference evidence="88 89" key="3">
    <citation type="journal article" date="2019" name="Proc. Natl. Acad. Sci. U.S.A.">
        <title>Microbiome composition shapes rapid genomic adaptation of Drosophila melanogaster.</title>
        <authorList>
            <person name="Rudman S.M."/>
            <person name="Greenblum S."/>
            <person name="Hughes R.C."/>
            <person name="Rajpurohit S."/>
            <person name="Kiratli O."/>
            <person name="Lowder D.B."/>
            <person name="Lemmon S.G."/>
            <person name="Petrov D.A."/>
            <person name="Chaston J.M."/>
            <person name="Schmidt P."/>
        </authorList>
    </citation>
    <scope>NUCLEOTIDE SEQUENCE [LARGE SCALE GENOMIC DNA]</scope>
    <source>
        <strain evidence="88 89">ME2L-19-11</strain>
    </source>
</reference>
<evidence type="ECO:0000313" key="58">
    <source>
        <dbReference type="EMBL" id="ECV0621822.1"/>
    </source>
</evidence>
<dbReference type="InterPro" id="IPR045959">
    <property type="entry name" value="CGDB"/>
</dbReference>
<dbReference type="EMBL" id="AAHVRN010000013">
    <property type="protein sequence ID" value="ECA8555569.1"/>
    <property type="molecule type" value="Genomic_DNA"/>
</dbReference>
<dbReference type="EMBL" id="AAKWYY010000011">
    <property type="protein sequence ID" value="ECW6044735.1"/>
    <property type="molecule type" value="Genomic_DNA"/>
</dbReference>
<evidence type="ECO:0000313" key="78">
    <source>
        <dbReference type="EMBL" id="EDH4308061.1"/>
    </source>
</evidence>
<dbReference type="Proteomes" id="UP000365067">
    <property type="component" value="Unassembled WGS sequence"/>
</dbReference>
<evidence type="ECO:0000313" key="7">
    <source>
        <dbReference type="EMBL" id="EBM8191682.1"/>
    </source>
</evidence>
<evidence type="ECO:0000313" key="17">
    <source>
        <dbReference type="EMBL" id="EBO2050319.1"/>
    </source>
</evidence>
<evidence type="ECO:0000313" key="71">
    <source>
        <dbReference type="EMBL" id="EDC6715996.1"/>
    </source>
</evidence>
<dbReference type="EMBL" id="AAGEBN010000017">
    <property type="protein sequence ID" value="EBM8870139.1"/>
    <property type="molecule type" value="Genomic_DNA"/>
</dbReference>
<evidence type="ECO:0000313" key="64">
    <source>
        <dbReference type="EMBL" id="ECV5591848.1"/>
    </source>
</evidence>
<evidence type="ECO:0000259" key="5">
    <source>
        <dbReference type="Pfam" id="PF19906"/>
    </source>
</evidence>
<evidence type="ECO:0000313" key="20">
    <source>
        <dbReference type="EMBL" id="EBO2756217.1"/>
    </source>
</evidence>
<evidence type="ECO:0000313" key="48">
    <source>
        <dbReference type="EMBL" id="ECT8993771.1"/>
    </source>
</evidence>
<evidence type="ECO:0000313" key="6">
    <source>
        <dbReference type="EMBL" id="EBM8104882.1"/>
    </source>
</evidence>
<dbReference type="EMBL" id="AAHJMM010000017">
    <property type="protein sequence ID" value="EBW8725768.1"/>
    <property type="molecule type" value="Genomic_DNA"/>
</dbReference>
<evidence type="ECO:0000256" key="4">
    <source>
        <dbReference type="ARBA" id="ARBA00047208"/>
    </source>
</evidence>
<dbReference type="EMBL" id="AAHYUR010000016">
    <property type="protein sequence ID" value="ECB8229939.1"/>
    <property type="molecule type" value="Genomic_DNA"/>
</dbReference>
<evidence type="ECO:0000313" key="52">
    <source>
        <dbReference type="EMBL" id="ECU3471698.1"/>
    </source>
</evidence>
<dbReference type="EMBL" id="AAGDVA010000017">
    <property type="protein sequence ID" value="EBM8191682.1"/>
    <property type="molecule type" value="Genomic_DNA"/>
</dbReference>
<evidence type="ECO:0000313" key="44">
    <source>
        <dbReference type="EMBL" id="ECT1657010.1"/>
    </source>
</evidence>
<dbReference type="EMBL" id="AAMIOR010000019">
    <property type="protein sequence ID" value="EDH7233502.1"/>
    <property type="molecule type" value="Genomic_DNA"/>
</dbReference>
<keyword evidence="1" id="KW-0456">Lyase</keyword>
<dbReference type="EMBL" id="AAMHWT010000017">
    <property type="protein sequence ID" value="EDH5129470.1"/>
    <property type="molecule type" value="Genomic_DNA"/>
</dbReference>